<reference evidence="1 2" key="1">
    <citation type="journal article" date="2002" name="Nature">
        <title>Comparison of the genomes of two Xanthomonas pathogens with differing host specificities.</title>
        <authorList>
            <person name="da Silva A.C."/>
            <person name="Ferro J.A."/>
            <person name="Reinach F.C."/>
            <person name="Farah C.S."/>
            <person name="Furlan L.R."/>
            <person name="Quaggio R.B."/>
            <person name="Monteiro-Vitorello C.B."/>
            <person name="Van Sluys M.A."/>
            <person name="Almeida N.F."/>
            <person name="Alves L.M."/>
            <person name="do Amaral A.M."/>
            <person name="Bertolini M.C."/>
            <person name="Camargo L.E."/>
            <person name="Camarotte G."/>
            <person name="Cannavan F."/>
            <person name="Cardozo J."/>
            <person name="Chambergo F."/>
            <person name="Ciapina L.P."/>
            <person name="Cicarelli R.M."/>
            <person name="Coutinho L.L."/>
            <person name="Cursino-Santos J.R."/>
            <person name="El-Dorry H."/>
            <person name="Faria J.B."/>
            <person name="Ferreira A.J."/>
            <person name="Ferreira R.C."/>
            <person name="Ferro M.I."/>
            <person name="Formighieri E.F."/>
            <person name="Franco M.C."/>
            <person name="Greggio C.C."/>
            <person name="Gruber A."/>
            <person name="Katsuyama A.M."/>
            <person name="Kishi L.T."/>
            <person name="Leite R.P."/>
            <person name="Lemos E.G."/>
            <person name="Lemos M.V."/>
            <person name="Locali E.C."/>
            <person name="Machado M.A."/>
            <person name="Madeira A.M."/>
            <person name="Martinez-Rossi N.M."/>
            <person name="Martins E.C."/>
            <person name="Meidanis J."/>
            <person name="Menck C.F."/>
            <person name="Miyaki C.Y."/>
            <person name="Moon D.H."/>
            <person name="Moreira L.M."/>
            <person name="Novo M.T."/>
            <person name="Okura V.K."/>
            <person name="Oliveira M.C."/>
            <person name="Oliveira V.R."/>
            <person name="Pereira H.A."/>
            <person name="Rossi A."/>
            <person name="Sena J.A."/>
            <person name="Silva C."/>
            <person name="de Souza R.F."/>
            <person name="Spinola L.A."/>
            <person name="Takita M.A."/>
            <person name="Tamura R.E."/>
            <person name="Teixeira E.C."/>
            <person name="Tezza R.I."/>
            <person name="Trindade dos Santos M."/>
            <person name="Truffi D."/>
            <person name="Tsai S.M."/>
            <person name="White F.F."/>
            <person name="Setubal J.C."/>
            <person name="Kitajima J.P."/>
        </authorList>
    </citation>
    <scope>NUCLEOTIDE SEQUENCE [LARGE SCALE GENOMIC DNA]</scope>
    <source>
        <strain evidence="1 2">306</strain>
    </source>
</reference>
<accession>A0AAI8ETG9</accession>
<sequence length="322" mass="34806">MRGCSCVERVLVCVTDSSQQISDDDSEGKQMAHPVATNADLADALAALDARDDAASSRHLERAARQGSIMGRAIRDVLDDGNSRNAYDKPRAFELFVRGGGNLALYEAVSAELAKLYDALRPSTLLDIGAGDGMALVPAIEASGHVPDQIDVVEPNDVLLGKLIASLPLVRGYRMTMENFAEGFDDEDHWDLAQSTFALQSIETKTREQALAALAGHVDRLVIVEFDVPDLTPNSDAYYQSLAHRYERAASEYSEDAALVAGGFLAPMLLGQLRSIAPSNHEQPADAWVAELERAGYRVLSRANLHDYSWSTAFSLTAAPKG</sequence>
<gene>
    <name evidence="1" type="ordered locus">XAC3270</name>
</gene>
<evidence type="ECO:0000313" key="2">
    <source>
        <dbReference type="Proteomes" id="UP000000576"/>
    </source>
</evidence>
<dbReference type="Proteomes" id="UP000000576">
    <property type="component" value="Chromosome"/>
</dbReference>
<organism evidence="1 2">
    <name type="scientific">Xanthomonas axonopodis pv. citri (strain 306)</name>
    <dbReference type="NCBI Taxonomy" id="190486"/>
    <lineage>
        <taxon>Bacteria</taxon>
        <taxon>Pseudomonadati</taxon>
        <taxon>Pseudomonadota</taxon>
        <taxon>Gammaproteobacteria</taxon>
        <taxon>Lysobacterales</taxon>
        <taxon>Lysobacteraceae</taxon>
        <taxon>Xanthomonas</taxon>
    </lineage>
</organism>
<dbReference type="KEGG" id="xac:XAC3270"/>
<protein>
    <recommendedName>
        <fullName evidence="3">Methyltransferase domain-containing protein</fullName>
    </recommendedName>
</protein>
<evidence type="ECO:0008006" key="3">
    <source>
        <dbReference type="Google" id="ProtNLM"/>
    </source>
</evidence>
<dbReference type="InterPro" id="IPR029063">
    <property type="entry name" value="SAM-dependent_MTases_sf"/>
</dbReference>
<dbReference type="Gene3D" id="3.40.50.150">
    <property type="entry name" value="Vaccinia Virus protein VP39"/>
    <property type="match status" value="1"/>
</dbReference>
<dbReference type="SUPFAM" id="SSF53335">
    <property type="entry name" value="S-adenosyl-L-methionine-dependent methyltransferases"/>
    <property type="match status" value="1"/>
</dbReference>
<proteinExistence type="predicted"/>
<evidence type="ECO:0000313" key="1">
    <source>
        <dbReference type="EMBL" id="AAM38114.1"/>
    </source>
</evidence>
<dbReference type="AlphaFoldDB" id="A0AAI8ETG9"/>
<name>A0AAI8ETG9_XANAC</name>
<dbReference type="EMBL" id="AE008923">
    <property type="protein sequence ID" value="AAM38114.1"/>
    <property type="molecule type" value="Genomic_DNA"/>
</dbReference>